<dbReference type="InterPro" id="IPR002786">
    <property type="entry name" value="Non_canon_purine_NTPase"/>
</dbReference>
<gene>
    <name evidence="12" type="ordered locus">Metok_0576</name>
</gene>
<dbReference type="STRING" id="647113.Metok_0576"/>
<keyword evidence="3 10" id="KW-0547">Nucleotide-binding</keyword>
<dbReference type="GO" id="GO:0006772">
    <property type="term" value="P:thiamine metabolic process"/>
    <property type="evidence" value="ECO:0007669"/>
    <property type="project" value="TreeGrafter"/>
</dbReference>
<evidence type="ECO:0000256" key="6">
    <source>
        <dbReference type="ARBA" id="ARBA00023080"/>
    </source>
</evidence>
<comment type="function">
    <text evidence="10">Phosphatase that hydrolyzes non-canonical purine nucleotides such as XTP and ITP to their respective diphosphate derivatives. Probably excludes non-canonical purines from DNA/RNA precursor pool, thus preventing their incorporation into DNA/RNA and avoiding chromosomal lesions.</text>
</comment>
<dbReference type="EC" id="3.6.1.73" evidence="10"/>
<dbReference type="InterPro" id="IPR050299">
    <property type="entry name" value="YjjX_NTPase"/>
</dbReference>
<dbReference type="HOGENOM" id="CLU_087417_0_1_2"/>
<dbReference type="Proteomes" id="UP000009296">
    <property type="component" value="Chromosome"/>
</dbReference>
<comment type="cofactor">
    <cofactor evidence="10">
        <name>Mg(2+)</name>
        <dbReference type="ChEBI" id="CHEBI:18420"/>
    </cofactor>
    <cofactor evidence="10">
        <name>Mn(2+)</name>
        <dbReference type="ChEBI" id="CHEBI:29035"/>
    </cofactor>
    <text evidence="10">Binds 1 divalent metal cation per subunit; can use either Mg(2+) or Mn(2+).</text>
</comment>
<comment type="similarity">
    <text evidence="10">Belongs to the YjjX NTPase family.</text>
</comment>
<protein>
    <recommendedName>
        <fullName evidence="10">Probable inosine/xanthosine triphosphatase</fullName>
        <shortName evidence="10">ITPase/XTPase</shortName>
        <ecNumber evidence="10">3.6.1.73</ecNumber>
    </recommendedName>
    <alternativeName>
        <fullName evidence="10">Non-canonical purine NTP phosphatase</fullName>
    </alternativeName>
    <alternativeName>
        <fullName evidence="10">Non-standard purine NTP phosphatase</fullName>
    </alternativeName>
    <alternativeName>
        <fullName evidence="10">Nucleoside-triphosphate phosphatase</fullName>
        <shortName evidence="10">NTPase</shortName>
    </alternativeName>
</protein>
<keyword evidence="2 10" id="KW-0479">Metal-binding</keyword>
<evidence type="ECO:0000256" key="8">
    <source>
        <dbReference type="ARBA" id="ARBA00048174"/>
    </source>
</evidence>
<evidence type="ECO:0000256" key="1">
    <source>
        <dbReference type="ARBA" id="ARBA00001936"/>
    </source>
</evidence>
<dbReference type="GO" id="GO:0103023">
    <property type="term" value="F:ITPase activity"/>
    <property type="evidence" value="ECO:0007669"/>
    <property type="project" value="UniProtKB-EC"/>
</dbReference>
<organism evidence="12 13">
    <name type="scientific">Methanothermococcus okinawensis (strain DSM 14208 / JCM 11175 / IH1)</name>
    <dbReference type="NCBI Taxonomy" id="647113"/>
    <lineage>
        <taxon>Archaea</taxon>
        <taxon>Methanobacteriati</taxon>
        <taxon>Methanobacteriota</taxon>
        <taxon>Methanomada group</taxon>
        <taxon>Methanococci</taxon>
        <taxon>Methanococcales</taxon>
        <taxon>Methanococcaceae</taxon>
        <taxon>Methanothermococcus</taxon>
    </lineage>
</organism>
<comment type="catalytic activity">
    <reaction evidence="8 10">
        <text>ITP + H2O = IDP + phosphate + H(+)</text>
        <dbReference type="Rhea" id="RHEA:28330"/>
        <dbReference type="ChEBI" id="CHEBI:15377"/>
        <dbReference type="ChEBI" id="CHEBI:15378"/>
        <dbReference type="ChEBI" id="CHEBI:43474"/>
        <dbReference type="ChEBI" id="CHEBI:58280"/>
        <dbReference type="ChEBI" id="CHEBI:61402"/>
        <dbReference type="EC" id="3.6.1.73"/>
    </reaction>
</comment>
<dbReference type="Gene3D" id="3.90.950.10">
    <property type="match status" value="1"/>
</dbReference>
<keyword evidence="13" id="KW-1185">Reference proteome</keyword>
<evidence type="ECO:0000256" key="5">
    <source>
        <dbReference type="ARBA" id="ARBA00022842"/>
    </source>
</evidence>
<dbReference type="PANTHER" id="PTHR34699:SF2">
    <property type="entry name" value="NON-CANONICAL PURINE NTP PHOSPHATASE_PRRC1 DOMAIN-CONTAINING PROTEIN"/>
    <property type="match status" value="1"/>
</dbReference>
<comment type="caution">
    <text evidence="10">Lacks conserved residue(s) required for the propagation of feature annotation.</text>
</comment>
<accession>F8AL69</accession>
<reference evidence="12" key="1">
    <citation type="submission" date="2011-05" db="EMBL/GenBank/DDBJ databases">
        <title>Complete sequence of chromosome of Methanothermococcus okinawensis IH1.</title>
        <authorList>
            <consortium name="US DOE Joint Genome Institute"/>
            <person name="Lucas S."/>
            <person name="Han J."/>
            <person name="Lapidus A."/>
            <person name="Cheng J.-F."/>
            <person name="Goodwin L."/>
            <person name="Pitluck S."/>
            <person name="Peters L."/>
            <person name="Mikhailova N."/>
            <person name="Held B."/>
            <person name="Han C."/>
            <person name="Tapia R."/>
            <person name="Land M."/>
            <person name="Hauser L."/>
            <person name="Kyrpides N."/>
            <person name="Ivanova N."/>
            <person name="Pagani I."/>
            <person name="Sieprawska-Lupa M."/>
            <person name="Takai K."/>
            <person name="Miyazaki J."/>
            <person name="Whitman W."/>
            <person name="Woyke T."/>
        </authorList>
    </citation>
    <scope>NUCLEOTIDE SEQUENCE</scope>
    <source>
        <strain evidence="12">IH1</strain>
    </source>
</reference>
<comment type="subunit">
    <text evidence="10">Homodimer.</text>
</comment>
<dbReference type="HAMAP" id="MF_00648">
    <property type="entry name" value="Non_canon_purine_NTPase_YjjX"/>
    <property type="match status" value="1"/>
</dbReference>
<comment type="catalytic activity">
    <reaction evidence="9 10">
        <text>XTP + H2O = XDP + phosphate + H(+)</text>
        <dbReference type="Rhea" id="RHEA:28406"/>
        <dbReference type="ChEBI" id="CHEBI:15377"/>
        <dbReference type="ChEBI" id="CHEBI:15378"/>
        <dbReference type="ChEBI" id="CHEBI:43474"/>
        <dbReference type="ChEBI" id="CHEBI:59884"/>
        <dbReference type="ChEBI" id="CHEBI:61314"/>
        <dbReference type="EC" id="3.6.1.73"/>
    </reaction>
</comment>
<evidence type="ECO:0000256" key="4">
    <source>
        <dbReference type="ARBA" id="ARBA00022801"/>
    </source>
</evidence>
<dbReference type="eggNOG" id="arCOG01221">
    <property type="taxonomic scope" value="Archaea"/>
</dbReference>
<evidence type="ECO:0000256" key="2">
    <source>
        <dbReference type="ARBA" id="ARBA00022723"/>
    </source>
</evidence>
<evidence type="ECO:0000256" key="9">
    <source>
        <dbReference type="ARBA" id="ARBA00048781"/>
    </source>
</evidence>
<evidence type="ECO:0000256" key="3">
    <source>
        <dbReference type="ARBA" id="ARBA00022741"/>
    </source>
</evidence>
<evidence type="ECO:0000259" key="11">
    <source>
        <dbReference type="Pfam" id="PF01931"/>
    </source>
</evidence>
<dbReference type="PANTHER" id="PTHR34699">
    <property type="match status" value="1"/>
</dbReference>
<dbReference type="Pfam" id="PF01931">
    <property type="entry name" value="NTPase_I-T"/>
    <property type="match status" value="1"/>
</dbReference>
<dbReference type="NCBIfam" id="TIGR00258">
    <property type="entry name" value="inosine/xanthosine triphosphatase"/>
    <property type="match status" value="1"/>
</dbReference>
<evidence type="ECO:0000313" key="12">
    <source>
        <dbReference type="EMBL" id="AEH06556.1"/>
    </source>
</evidence>
<dbReference type="GO" id="GO:0000166">
    <property type="term" value="F:nucleotide binding"/>
    <property type="evidence" value="ECO:0007669"/>
    <property type="project" value="UniProtKB-KW"/>
</dbReference>
<evidence type="ECO:0000313" key="13">
    <source>
        <dbReference type="Proteomes" id="UP000009296"/>
    </source>
</evidence>
<feature type="domain" description="Non-canonical purine NTP phosphatase/PRRC1" evidence="11">
    <location>
        <begin position="60"/>
        <end position="220"/>
    </location>
</feature>
<evidence type="ECO:0000256" key="7">
    <source>
        <dbReference type="ARBA" id="ARBA00023211"/>
    </source>
</evidence>
<keyword evidence="6 10" id="KW-0546">Nucleotide metabolism</keyword>
<dbReference type="KEGG" id="mok:Metok_0576"/>
<dbReference type="InterPro" id="IPR026533">
    <property type="entry name" value="NTPase/PRRC1"/>
</dbReference>
<dbReference type="SUPFAM" id="SSF52972">
    <property type="entry name" value="ITPase-like"/>
    <property type="match status" value="1"/>
</dbReference>
<dbReference type="EMBL" id="CP002792">
    <property type="protein sequence ID" value="AEH06556.1"/>
    <property type="molecule type" value="Genomic_DNA"/>
</dbReference>
<comment type="cofactor">
    <cofactor evidence="1">
        <name>Mn(2+)</name>
        <dbReference type="ChEBI" id="CHEBI:29035"/>
    </cofactor>
</comment>
<dbReference type="GO" id="GO:0046872">
    <property type="term" value="F:metal ion binding"/>
    <property type="evidence" value="ECO:0007669"/>
    <property type="project" value="UniProtKB-KW"/>
</dbReference>
<evidence type="ECO:0000256" key="10">
    <source>
        <dbReference type="HAMAP-Rule" id="MF_00648"/>
    </source>
</evidence>
<keyword evidence="7 10" id="KW-0464">Manganese</keyword>
<dbReference type="InterPro" id="IPR029001">
    <property type="entry name" value="ITPase-like_fam"/>
</dbReference>
<dbReference type="FunFam" id="3.90.950.10:FF:000002">
    <property type="entry name" value="Inosine/xanthosine triphosphatase"/>
    <property type="match status" value="1"/>
</dbReference>
<dbReference type="AlphaFoldDB" id="F8AL69"/>
<dbReference type="GO" id="GO:0009117">
    <property type="term" value="P:nucleotide metabolic process"/>
    <property type="evidence" value="ECO:0007669"/>
    <property type="project" value="UniProtKB-KW"/>
</dbReference>
<keyword evidence="5 10" id="KW-0460">Magnesium</keyword>
<keyword evidence="4 10" id="KW-0378">Hydrolase</keyword>
<proteinExistence type="inferred from homology"/>
<sequence length="228" mass="24647">MRQVIKSDKMFKGKKCEICGAPATTYLFGRFLCGSAKCAEKARLLRGGPAGHKLRVISVGSKNPVKVKAVEMAMEKSIGSTLVVEVDANSGVSKQPIGFDETTEGAKNRAKYAFEAKSSLYGVGIEAGLVEIGRKYLDVHVCAIYDGLDYTIGTSQGFQVPTELVKEMKHGEECGVVAEKIYNIKDIGKKEGIIGYLTNGGINRLNLCESAVLMAMVPRLVSNKDIKF</sequence>
<name>F8AL69_METOI</name>